<name>A0A7C4M1N1_UNCC3</name>
<comment type="catalytic activity">
    <reaction evidence="14 16">
        <text>DNA(n) + a 2'-deoxyribonucleoside 5'-triphosphate = DNA(n+1) + diphosphate</text>
        <dbReference type="Rhea" id="RHEA:22508"/>
        <dbReference type="Rhea" id="RHEA-COMP:17339"/>
        <dbReference type="Rhea" id="RHEA-COMP:17340"/>
        <dbReference type="ChEBI" id="CHEBI:33019"/>
        <dbReference type="ChEBI" id="CHEBI:61560"/>
        <dbReference type="ChEBI" id="CHEBI:173112"/>
        <dbReference type="EC" id="2.7.7.7"/>
    </reaction>
</comment>
<dbReference type="GO" id="GO:0003887">
    <property type="term" value="F:DNA-directed DNA polymerase activity"/>
    <property type="evidence" value="ECO:0007669"/>
    <property type="project" value="UniProtKB-UniRule"/>
</dbReference>
<dbReference type="GO" id="GO:0006302">
    <property type="term" value="P:double-strand break repair"/>
    <property type="evidence" value="ECO:0007669"/>
    <property type="project" value="TreeGrafter"/>
</dbReference>
<dbReference type="GO" id="GO:0006261">
    <property type="term" value="P:DNA-templated DNA replication"/>
    <property type="evidence" value="ECO:0007669"/>
    <property type="project" value="UniProtKB-UniRule"/>
</dbReference>
<dbReference type="Pfam" id="PF01367">
    <property type="entry name" value="5_3_exonuc"/>
    <property type="match status" value="1"/>
</dbReference>
<keyword evidence="7" id="KW-0540">Nuclease</keyword>
<keyword evidence="5 16" id="KW-0548">Nucleotidyltransferase</keyword>
<comment type="caution">
    <text evidence="21">The sequence shown here is derived from an EMBL/GenBank/DDBJ whole genome shotgun (WGS) entry which is preliminary data.</text>
</comment>
<comment type="similarity">
    <text evidence="1 16">Belongs to the DNA polymerase type-A family.</text>
</comment>
<dbReference type="PANTHER" id="PTHR10133">
    <property type="entry name" value="DNA POLYMERASE I"/>
    <property type="match status" value="1"/>
</dbReference>
<keyword evidence="12 16" id="KW-0238">DNA-binding</keyword>
<keyword evidence="10 16" id="KW-0269">Exonuclease</keyword>
<proteinExistence type="inferred from homology"/>
<dbReference type="InterPro" id="IPR029060">
    <property type="entry name" value="PIN-like_dom_sf"/>
</dbReference>
<dbReference type="NCBIfam" id="NF004397">
    <property type="entry name" value="PRK05755.1"/>
    <property type="match status" value="1"/>
</dbReference>
<evidence type="ECO:0000259" key="19">
    <source>
        <dbReference type="SMART" id="SM00475"/>
    </source>
</evidence>
<dbReference type="NCBIfam" id="TIGR00593">
    <property type="entry name" value="pola"/>
    <property type="match status" value="1"/>
</dbReference>
<dbReference type="CDD" id="cd09898">
    <property type="entry name" value="H3TH_53EXO"/>
    <property type="match status" value="1"/>
</dbReference>
<dbReference type="SUPFAM" id="SSF53098">
    <property type="entry name" value="Ribonuclease H-like"/>
    <property type="match status" value="1"/>
</dbReference>
<evidence type="ECO:0000256" key="16">
    <source>
        <dbReference type="RuleBase" id="RU004460"/>
    </source>
</evidence>
<feature type="coiled-coil region" evidence="17">
    <location>
        <begin position="550"/>
        <end position="577"/>
    </location>
</feature>
<dbReference type="Pfam" id="PF01612">
    <property type="entry name" value="DNA_pol_A_exo1"/>
    <property type="match status" value="1"/>
</dbReference>
<evidence type="ECO:0000256" key="11">
    <source>
        <dbReference type="ARBA" id="ARBA00022932"/>
    </source>
</evidence>
<keyword evidence="4 16" id="KW-0808">Transferase</keyword>
<dbReference type="AlphaFoldDB" id="A0A7C4M1N1"/>
<evidence type="ECO:0000256" key="12">
    <source>
        <dbReference type="ARBA" id="ARBA00023125"/>
    </source>
</evidence>
<dbReference type="EC" id="2.7.7.7" evidence="2 15"/>
<gene>
    <name evidence="16 21" type="primary">polA</name>
    <name evidence="21" type="ORF">ENT43_01585</name>
</gene>
<dbReference type="EMBL" id="DSYQ01000005">
    <property type="protein sequence ID" value="HGT70931.1"/>
    <property type="molecule type" value="Genomic_DNA"/>
</dbReference>
<dbReference type="InterPro" id="IPR018320">
    <property type="entry name" value="DNA_polymerase_1"/>
</dbReference>
<sequence length="929" mass="105615">MKKSRFLLIDSNALVHRAFHALPPLRTKEGLNIGAVYGFTSTLLKAIEDIKPDYIAATFDLAAPTFRHEEYKEYKATRVKAPDELYEQIPYTKEVLTALNIPVFELAGYEADDLIGTLCKRIDDKKLNIDTYIVTGDMDTLQLVDDNTRVYTLRKGIKDTIIYDTDLVEQKYGFGPSQVIDYKALRGDPSDNIPGVKGIGEKTATDLIKKYGSLGGVYEAINDNVFSFSNSVKDKLITDKENAYLSKKLATIELNVPIEIEIEKCCTYDFDKVKATEIFQKLEFRSLMGRLLKLVDGKNKNDGIVGAGSLRQKQGAEIASLQDSVDYTLINTKESFDKFINDLKKQKEFAFDTETTSLNAMESELVGISFSWKSREAYYIPVGHAVPLNDTRGKQLDKEFVLEKLRPIFSDEKIKKIGHNLKYDLLVMKKSGVEVEGVYFDTMIAAYLINPTRTHNNLESLILEYLNLKKDTYTETLKKSNKGKENTLLDIDIDKLVKYACGDADAALRLYEKLKPILEKEKLEKVFYDIEIPLIRVLAKIEKNGVKIDRNLMEQMSREVQKELEKLEDSIFEMAGEKFNIQSSIQLAKILFEKLGLEPVKFTEKGKPSTDEEVLATLAVEHDLPREILKFRTFAKLKNTYLDSLPELINPKTNRVHTSFNQTVTATGRLSSSEPNLQNIPIRDEIGRKVRMGFVPEDGNILISADYSQIELRVLAHFSQDEALVEAFKSGKDIHRHTASIIFKCSEEEVTEEMRRRAKSVNFGIIYGLQAFGLSKQLGIPVNEAKSFIESYFESFPKVKNFVKEVIEEVKESGEVRTLYGRRRVFPDLYKKSIQDNLYLSASQRMALNTKIQGTAADIIKIAMIELDKKLPENAKIILQIHDELLIECPENIFEEVKKIVKVVMENCCNLNVPLTVDIGYGKNWSEAH</sequence>
<dbReference type="GO" id="GO:0008408">
    <property type="term" value="F:3'-5' exonuclease activity"/>
    <property type="evidence" value="ECO:0007669"/>
    <property type="project" value="UniProtKB-UniRule"/>
</dbReference>
<keyword evidence="9 16" id="KW-0378">Hydrolase</keyword>
<dbReference type="FunFam" id="1.10.150.20:FF:000003">
    <property type="entry name" value="DNA polymerase I"/>
    <property type="match status" value="1"/>
</dbReference>
<accession>A0A7C4M1N1</accession>
<evidence type="ECO:0000256" key="15">
    <source>
        <dbReference type="NCBIfam" id="TIGR00593"/>
    </source>
</evidence>
<dbReference type="PANTHER" id="PTHR10133:SF27">
    <property type="entry name" value="DNA POLYMERASE NU"/>
    <property type="match status" value="1"/>
</dbReference>
<feature type="domain" description="3'-5' exonuclease" evidence="18">
    <location>
        <begin position="327"/>
        <end position="519"/>
    </location>
</feature>
<dbReference type="InterPro" id="IPR002421">
    <property type="entry name" value="5-3_exonuclease"/>
</dbReference>
<dbReference type="CDD" id="cd08637">
    <property type="entry name" value="DNA_pol_A_pol_I_C"/>
    <property type="match status" value="1"/>
</dbReference>
<evidence type="ECO:0000259" key="20">
    <source>
        <dbReference type="SMART" id="SM00482"/>
    </source>
</evidence>
<dbReference type="Gene3D" id="1.10.150.20">
    <property type="entry name" value="5' to 3' exonuclease, C-terminal subdomain"/>
    <property type="match status" value="2"/>
</dbReference>
<keyword evidence="11 16" id="KW-0239">DNA-directed DNA polymerase</keyword>
<evidence type="ECO:0000256" key="4">
    <source>
        <dbReference type="ARBA" id="ARBA00022679"/>
    </source>
</evidence>
<evidence type="ECO:0000256" key="17">
    <source>
        <dbReference type="SAM" id="Coils"/>
    </source>
</evidence>
<dbReference type="SUPFAM" id="SSF47807">
    <property type="entry name" value="5' to 3' exonuclease, C-terminal subdomain"/>
    <property type="match status" value="1"/>
</dbReference>
<dbReference type="InterPro" id="IPR043502">
    <property type="entry name" value="DNA/RNA_pol_sf"/>
</dbReference>
<evidence type="ECO:0000256" key="3">
    <source>
        <dbReference type="ARBA" id="ARBA00020311"/>
    </source>
</evidence>
<evidence type="ECO:0000259" key="18">
    <source>
        <dbReference type="SMART" id="SM00474"/>
    </source>
</evidence>
<dbReference type="InterPro" id="IPR001098">
    <property type="entry name" value="DNA-dir_DNA_pol_A_palm_dom"/>
</dbReference>
<dbReference type="CDD" id="cd06139">
    <property type="entry name" value="DNA_polA_I_Ecoli_like_exo"/>
    <property type="match status" value="1"/>
</dbReference>
<dbReference type="InterPro" id="IPR008918">
    <property type="entry name" value="HhH2"/>
</dbReference>
<dbReference type="SMART" id="SM00482">
    <property type="entry name" value="POLAc"/>
    <property type="match status" value="1"/>
</dbReference>
<evidence type="ECO:0000256" key="2">
    <source>
        <dbReference type="ARBA" id="ARBA00012417"/>
    </source>
</evidence>
<dbReference type="GO" id="GO:0003677">
    <property type="term" value="F:DNA binding"/>
    <property type="evidence" value="ECO:0007669"/>
    <property type="project" value="UniProtKB-UniRule"/>
</dbReference>
<dbReference type="SMART" id="SM00475">
    <property type="entry name" value="53EXOc"/>
    <property type="match status" value="1"/>
</dbReference>
<dbReference type="Gene3D" id="3.40.50.1010">
    <property type="entry name" value="5'-nuclease"/>
    <property type="match status" value="1"/>
</dbReference>
<dbReference type="SUPFAM" id="SSF56672">
    <property type="entry name" value="DNA/RNA polymerases"/>
    <property type="match status" value="1"/>
</dbReference>
<keyword evidence="6 16" id="KW-0235">DNA replication</keyword>
<keyword evidence="8 16" id="KW-0227">DNA damage</keyword>
<dbReference type="GO" id="GO:0008409">
    <property type="term" value="F:5'-3' exonuclease activity"/>
    <property type="evidence" value="ECO:0007669"/>
    <property type="project" value="UniProtKB-UniRule"/>
</dbReference>
<dbReference type="InterPro" id="IPR020046">
    <property type="entry name" value="5-3_exonucl_a-hlix_arch_N"/>
</dbReference>
<dbReference type="Gene3D" id="3.30.420.10">
    <property type="entry name" value="Ribonuclease H-like superfamily/Ribonuclease H"/>
    <property type="match status" value="1"/>
</dbReference>
<dbReference type="InterPro" id="IPR036397">
    <property type="entry name" value="RNaseH_sf"/>
</dbReference>
<dbReference type="InterPro" id="IPR036279">
    <property type="entry name" value="5-3_exonuclease_C_sf"/>
</dbReference>
<reference evidence="21" key="1">
    <citation type="journal article" date="2020" name="mSystems">
        <title>Genome- and Community-Level Interaction Insights into Carbon Utilization and Element Cycling Functions of Hydrothermarchaeota in Hydrothermal Sediment.</title>
        <authorList>
            <person name="Zhou Z."/>
            <person name="Liu Y."/>
            <person name="Xu W."/>
            <person name="Pan J."/>
            <person name="Luo Z.H."/>
            <person name="Li M."/>
        </authorList>
    </citation>
    <scope>NUCLEOTIDE SEQUENCE [LARGE SCALE GENOMIC DNA]</scope>
    <source>
        <strain evidence="21">SpSt-579</strain>
    </source>
</reference>
<dbReference type="SMART" id="SM00474">
    <property type="entry name" value="35EXOc"/>
    <property type="match status" value="1"/>
</dbReference>
<dbReference type="FunFam" id="1.20.1060.10:FF:000001">
    <property type="entry name" value="DNA polymerase I"/>
    <property type="match status" value="1"/>
</dbReference>
<comment type="function">
    <text evidence="16">In addition to polymerase activity, this DNA polymerase exhibits 3'-5' and 5'-3' exonuclease activity.</text>
</comment>
<keyword evidence="17" id="KW-0175">Coiled coil</keyword>
<evidence type="ECO:0000256" key="7">
    <source>
        <dbReference type="ARBA" id="ARBA00022722"/>
    </source>
</evidence>
<dbReference type="FunFam" id="1.10.150.20:FF:000002">
    <property type="entry name" value="DNA polymerase I"/>
    <property type="match status" value="1"/>
</dbReference>
<dbReference type="Gene3D" id="3.30.70.370">
    <property type="match status" value="1"/>
</dbReference>
<evidence type="ECO:0000256" key="5">
    <source>
        <dbReference type="ARBA" id="ARBA00022695"/>
    </source>
</evidence>
<evidence type="ECO:0000256" key="14">
    <source>
        <dbReference type="ARBA" id="ARBA00049244"/>
    </source>
</evidence>
<protein>
    <recommendedName>
        <fullName evidence="3 15">DNA polymerase I</fullName>
        <ecNumber evidence="2 15">2.7.7.7</ecNumber>
    </recommendedName>
</protein>
<feature type="domain" description="5'-3' exonuclease" evidence="19">
    <location>
        <begin position="2"/>
        <end position="268"/>
    </location>
</feature>
<dbReference type="InterPro" id="IPR002298">
    <property type="entry name" value="DNA_polymerase_A"/>
</dbReference>
<dbReference type="PRINTS" id="PR00868">
    <property type="entry name" value="DNAPOLI"/>
</dbReference>
<dbReference type="Pfam" id="PF02739">
    <property type="entry name" value="5_3_exonuc_N"/>
    <property type="match status" value="1"/>
</dbReference>
<evidence type="ECO:0000256" key="1">
    <source>
        <dbReference type="ARBA" id="ARBA00007705"/>
    </source>
</evidence>
<dbReference type="Pfam" id="PF00476">
    <property type="entry name" value="DNA_pol_A"/>
    <property type="match status" value="1"/>
</dbReference>
<evidence type="ECO:0000256" key="13">
    <source>
        <dbReference type="ARBA" id="ARBA00023204"/>
    </source>
</evidence>
<dbReference type="Gene3D" id="1.20.1060.10">
    <property type="entry name" value="Taq DNA Polymerase, Chain T, domain 4"/>
    <property type="match status" value="1"/>
</dbReference>
<dbReference type="InterPro" id="IPR002562">
    <property type="entry name" value="3'-5'_exonuclease_dom"/>
</dbReference>
<feature type="domain" description="DNA-directed DNA polymerase family A palm" evidence="20">
    <location>
        <begin position="687"/>
        <end position="893"/>
    </location>
</feature>
<organism evidence="21">
    <name type="scientific">candidate division CPR3 bacterium</name>
    <dbReference type="NCBI Taxonomy" id="2268181"/>
    <lineage>
        <taxon>Bacteria</taxon>
        <taxon>Bacteria division CPR3</taxon>
    </lineage>
</organism>
<evidence type="ECO:0000256" key="6">
    <source>
        <dbReference type="ARBA" id="ARBA00022705"/>
    </source>
</evidence>
<dbReference type="SMART" id="SM00279">
    <property type="entry name" value="HhH2"/>
    <property type="match status" value="1"/>
</dbReference>
<evidence type="ECO:0000256" key="10">
    <source>
        <dbReference type="ARBA" id="ARBA00022839"/>
    </source>
</evidence>
<evidence type="ECO:0000313" key="21">
    <source>
        <dbReference type="EMBL" id="HGT70931.1"/>
    </source>
</evidence>
<dbReference type="InterPro" id="IPR020045">
    <property type="entry name" value="DNA_polI_H3TH"/>
</dbReference>
<dbReference type="SUPFAM" id="SSF88723">
    <property type="entry name" value="PIN domain-like"/>
    <property type="match status" value="1"/>
</dbReference>
<keyword evidence="13 16" id="KW-0234">DNA repair</keyword>
<evidence type="ECO:0000256" key="8">
    <source>
        <dbReference type="ARBA" id="ARBA00022763"/>
    </source>
</evidence>
<dbReference type="InterPro" id="IPR012337">
    <property type="entry name" value="RNaseH-like_sf"/>
</dbReference>
<evidence type="ECO:0000256" key="9">
    <source>
        <dbReference type="ARBA" id="ARBA00022801"/>
    </source>
</evidence>
<dbReference type="CDD" id="cd09859">
    <property type="entry name" value="PIN_53EXO"/>
    <property type="match status" value="1"/>
</dbReference>